<dbReference type="CDD" id="cd17510">
    <property type="entry name" value="T3SC_YbjN-like_2"/>
    <property type="match status" value="1"/>
</dbReference>
<dbReference type="Gene3D" id="3.30.1460.10">
    <property type="match status" value="1"/>
</dbReference>
<dbReference type="Pfam" id="PF10061">
    <property type="entry name" value="DUF2299"/>
    <property type="match status" value="1"/>
</dbReference>
<dbReference type="Proteomes" id="UP000509301">
    <property type="component" value="Chromosome"/>
</dbReference>
<reference evidence="1 2" key="1">
    <citation type="submission" date="2020-02" db="EMBL/GenBank/DDBJ databases">
        <title>Comparative genome analysis reveals the metabolism and evolution of the thermophilic archaeal genus Metallosphaera.</title>
        <authorList>
            <person name="Jiang C."/>
        </authorList>
    </citation>
    <scope>NUCLEOTIDE SEQUENCE [LARGE SCALE GENOMIC DNA]</scope>
    <source>
        <strain evidence="1 2">Ric-A</strain>
    </source>
</reference>
<dbReference type="GeneID" id="55642189"/>
<keyword evidence="2" id="KW-1185">Reference proteome</keyword>
<dbReference type="AlphaFoldDB" id="A0A6N0NXK5"/>
<dbReference type="InterPro" id="IPR018747">
    <property type="entry name" value="DUF2299"/>
</dbReference>
<dbReference type="KEGG" id="mten:GWK48_09555"/>
<evidence type="ECO:0000313" key="2">
    <source>
        <dbReference type="Proteomes" id="UP000509301"/>
    </source>
</evidence>
<sequence length="135" mass="15285">MASDTDLFSWFKELNMKVDKVSSSGIYFHFTISPPMGGVPVSVIRTTPDSSYYIVAVVLDLDQQKFKSNPELSSQIKRELIKMNVEFFFTPDDKAPKSIQIARIMFSQDLTRNEALNNVTLVKNAALLVLEMTSR</sequence>
<dbReference type="EMBL" id="CP049074">
    <property type="protein sequence ID" value="QKR00593.1"/>
    <property type="molecule type" value="Genomic_DNA"/>
</dbReference>
<protein>
    <submittedName>
        <fullName evidence="1">DUF2299 domain-containing protein</fullName>
    </submittedName>
</protein>
<accession>A0A6N0NXK5</accession>
<evidence type="ECO:0000313" key="1">
    <source>
        <dbReference type="EMBL" id="QKR00593.1"/>
    </source>
</evidence>
<proteinExistence type="predicted"/>
<dbReference type="OrthoDB" id="37165at2157"/>
<organism evidence="1 2">
    <name type="scientific">Metallosphaera tengchongensis</name>
    <dbReference type="NCBI Taxonomy" id="1532350"/>
    <lineage>
        <taxon>Archaea</taxon>
        <taxon>Thermoproteota</taxon>
        <taxon>Thermoprotei</taxon>
        <taxon>Sulfolobales</taxon>
        <taxon>Sulfolobaceae</taxon>
        <taxon>Metallosphaera</taxon>
    </lineage>
</organism>
<gene>
    <name evidence="1" type="ORF">GWK48_09555</name>
</gene>
<name>A0A6N0NXK5_9CREN</name>
<dbReference type="RefSeq" id="WP_174631739.1">
    <property type="nucleotide sequence ID" value="NZ_CP049074.1"/>
</dbReference>